<dbReference type="GO" id="GO:0008168">
    <property type="term" value="F:methyltransferase activity"/>
    <property type="evidence" value="ECO:0007669"/>
    <property type="project" value="UniProtKB-KW"/>
</dbReference>
<gene>
    <name evidence="1" type="ORF">PQG83_09110</name>
</gene>
<proteinExistence type="predicted"/>
<keyword evidence="2" id="KW-1185">Reference proteome</keyword>
<dbReference type="SUPFAM" id="SSF53335">
    <property type="entry name" value="S-adenosyl-L-methionine-dependent methyltransferases"/>
    <property type="match status" value="1"/>
</dbReference>
<accession>A0AA96JXH4</accession>
<name>A0AA96JXH4_9BACT</name>
<protein>
    <submittedName>
        <fullName evidence="1">Class I SAM-dependent methyltransferase</fullName>
    </submittedName>
</protein>
<dbReference type="RefSeq" id="WP_312748682.1">
    <property type="nucleotide sequence ID" value="NZ_CP116968.1"/>
</dbReference>
<evidence type="ECO:0000313" key="2">
    <source>
        <dbReference type="Proteomes" id="UP001302494"/>
    </source>
</evidence>
<dbReference type="InterPro" id="IPR029063">
    <property type="entry name" value="SAM-dependent_MTases_sf"/>
</dbReference>
<keyword evidence="1" id="KW-0808">Transferase</keyword>
<dbReference type="Proteomes" id="UP001302494">
    <property type="component" value="Chromosome"/>
</dbReference>
<dbReference type="Gene3D" id="3.40.50.150">
    <property type="entry name" value="Vaccinia Virus protein VP39"/>
    <property type="match status" value="1"/>
</dbReference>
<keyword evidence="1" id="KW-0489">Methyltransferase</keyword>
<dbReference type="Pfam" id="PF13489">
    <property type="entry name" value="Methyltransf_23"/>
    <property type="match status" value="1"/>
</dbReference>
<dbReference type="AlphaFoldDB" id="A0AA96JXH4"/>
<dbReference type="KEGG" id="nneo:PQG83_09110"/>
<evidence type="ECO:0000313" key="1">
    <source>
        <dbReference type="EMBL" id="WNM63897.1"/>
    </source>
</evidence>
<sequence>MTKPGEIFSIIPLLVHPESLRGEPIAISHACPLCFKPEPTLVGNDRCRSYFSCRQCRLIFVPPVYHLSPEQEKDHYDHHENHSDDPGYRKFLNQLAEPLHNRLRPHSSGLDFGSGPGPTLSLILQESGHTLSIYDPFYAYNPPLLGQTYDFITATEVAEHLHHPGLELDQLWARLKVDGILGIMTQLAPSDRPFLDWYYIKDPTHVCFFSHETWGWLSSRWGAEIIYLQKNVVLFRKPSDSQSR</sequence>
<reference evidence="1 2" key="1">
    <citation type="submission" date="2023-01" db="EMBL/GenBank/DDBJ databases">
        <title>Cultivation and genomic characterization of new, ubiquitous marine nitrite-oxidizing bacteria from the Nitrospirales.</title>
        <authorList>
            <person name="Mueller A.J."/>
            <person name="Daebeler A."/>
            <person name="Herbold C.W."/>
            <person name="Kirkegaard R.H."/>
            <person name="Daims H."/>
        </authorList>
    </citation>
    <scope>NUCLEOTIDE SEQUENCE [LARGE SCALE GENOMIC DNA]</scope>
    <source>
        <strain evidence="1 2">DK</strain>
    </source>
</reference>
<organism evidence="1 2">
    <name type="scientific">Candidatus Nitrospira neomarina</name>
    <dbReference type="NCBI Taxonomy" id="3020899"/>
    <lineage>
        <taxon>Bacteria</taxon>
        <taxon>Pseudomonadati</taxon>
        <taxon>Nitrospirota</taxon>
        <taxon>Nitrospiria</taxon>
        <taxon>Nitrospirales</taxon>
        <taxon>Nitrospiraceae</taxon>
        <taxon>Nitrospira</taxon>
    </lineage>
</organism>
<dbReference type="GO" id="GO:0032259">
    <property type="term" value="P:methylation"/>
    <property type="evidence" value="ECO:0007669"/>
    <property type="project" value="UniProtKB-KW"/>
</dbReference>
<dbReference type="EMBL" id="CP116968">
    <property type="protein sequence ID" value="WNM63897.1"/>
    <property type="molecule type" value="Genomic_DNA"/>
</dbReference>